<feature type="region of interest" description="Disordered" evidence="1">
    <location>
        <begin position="21"/>
        <end position="134"/>
    </location>
</feature>
<organism evidence="2">
    <name type="scientific">marine metagenome</name>
    <dbReference type="NCBI Taxonomy" id="408172"/>
    <lineage>
        <taxon>unclassified sequences</taxon>
        <taxon>metagenomes</taxon>
        <taxon>ecological metagenomes</taxon>
    </lineage>
</organism>
<proteinExistence type="predicted"/>
<dbReference type="EMBL" id="UINC01006923">
    <property type="protein sequence ID" value="SVA30423.1"/>
    <property type="molecule type" value="Genomic_DNA"/>
</dbReference>
<protein>
    <recommendedName>
        <fullName evidence="3">MORN repeat-containing protein</fullName>
    </recommendedName>
</protein>
<name>A0A381UU78_9ZZZZ</name>
<evidence type="ECO:0000256" key="1">
    <source>
        <dbReference type="SAM" id="MobiDB-lite"/>
    </source>
</evidence>
<reference evidence="2" key="1">
    <citation type="submission" date="2018-05" db="EMBL/GenBank/DDBJ databases">
        <authorList>
            <person name="Lanie J.A."/>
            <person name="Ng W.-L."/>
            <person name="Kazmierczak K.M."/>
            <person name="Andrzejewski T.M."/>
            <person name="Davidsen T.M."/>
            <person name="Wayne K.J."/>
            <person name="Tettelin H."/>
            <person name="Glass J.I."/>
            <person name="Rusch D."/>
            <person name="Podicherti R."/>
            <person name="Tsui H.-C.T."/>
            <person name="Winkler M.E."/>
        </authorList>
    </citation>
    <scope>NUCLEOTIDE SEQUENCE</scope>
</reference>
<dbReference type="Pfam" id="PF07661">
    <property type="entry name" value="MORN_2"/>
    <property type="match status" value="2"/>
</dbReference>
<dbReference type="InterPro" id="IPR011652">
    <property type="entry name" value="MORN_2"/>
</dbReference>
<gene>
    <name evidence="2" type="ORF">METZ01_LOCUS83277</name>
</gene>
<dbReference type="AlphaFoldDB" id="A0A381UU78"/>
<dbReference type="PROSITE" id="PS51257">
    <property type="entry name" value="PROKAR_LIPOPROTEIN"/>
    <property type="match status" value="1"/>
</dbReference>
<accession>A0A381UU78</accession>
<dbReference type="Gene3D" id="2.20.110.10">
    <property type="entry name" value="Histone H3 K4-specific methyltransferase SET7/9 N-terminal domain"/>
    <property type="match status" value="1"/>
</dbReference>
<sequence>MKGFAFFLTVAMVLVGCGGGDAPPAEQASKETPKPALPDNITVTPVAEVAPSTGEAGQPGKLTLGKPPKEIQQEAKPTPEPNPETKEQGGETVAPKGSVTPAKVEGEGNLTKENGRYTAGGSPFEGQFVDHHDNGAKSVEGQFVNGKQQGAWTFYHENGKLFRTGKYIDGRADGQWTIWRDDGSKWSEQTYINGQLNGVETRWHPNGQKQSEAIWQGGKTIEKQEWDEQGLPRQ</sequence>
<dbReference type="SUPFAM" id="SSF82185">
    <property type="entry name" value="Histone H3 K4-specific methyltransferase SET7/9 N-terminal domain"/>
    <property type="match status" value="1"/>
</dbReference>
<evidence type="ECO:0000313" key="2">
    <source>
        <dbReference type="EMBL" id="SVA30423.1"/>
    </source>
</evidence>
<evidence type="ECO:0008006" key="3">
    <source>
        <dbReference type="Google" id="ProtNLM"/>
    </source>
</evidence>